<proteinExistence type="predicted"/>
<sequence>MNQVKRLTTSVPGNFYVTSACINYDQCRQIAPHTFSEVANLSNDLFLRGIDPTSKLSVGGNFHSGGVETPSEFSMFSEDRTSSLESINSNKDLSINLFEKIISIFMKTTNDS</sequence>
<keyword evidence="2" id="KW-1185">Reference proteome</keyword>
<protein>
    <submittedName>
        <fullName evidence="1">Uncharacterized protein</fullName>
    </submittedName>
</protein>
<dbReference type="OrthoDB" id="9802248at2"/>
<dbReference type="Proteomes" id="UP000180057">
    <property type="component" value="Unassembled WGS sequence"/>
</dbReference>
<dbReference type="AlphaFoldDB" id="A0A1S2M5W5"/>
<comment type="caution">
    <text evidence="1">The sequence shown here is derived from an EMBL/GenBank/DDBJ whole genome shotgun (WGS) entry which is preliminary data.</text>
</comment>
<evidence type="ECO:0000313" key="1">
    <source>
        <dbReference type="EMBL" id="OIJ20148.1"/>
    </source>
</evidence>
<accession>A0A1S2M5W5</accession>
<name>A0A1S2M5W5_9BACI</name>
<gene>
    <name evidence="1" type="ORF">BKP45_10205</name>
</gene>
<dbReference type="RefSeq" id="WP_071389588.1">
    <property type="nucleotide sequence ID" value="NZ_MLQS01000015.1"/>
</dbReference>
<dbReference type="STRING" id="472963.BKP45_10205"/>
<dbReference type="EMBL" id="MLQS01000015">
    <property type="protein sequence ID" value="OIJ20148.1"/>
    <property type="molecule type" value="Genomic_DNA"/>
</dbReference>
<evidence type="ECO:0000313" key="2">
    <source>
        <dbReference type="Proteomes" id="UP000180057"/>
    </source>
</evidence>
<organism evidence="1 2">
    <name type="scientific">Anaerobacillus alkalidiazotrophicus</name>
    <dbReference type="NCBI Taxonomy" id="472963"/>
    <lineage>
        <taxon>Bacteria</taxon>
        <taxon>Bacillati</taxon>
        <taxon>Bacillota</taxon>
        <taxon>Bacilli</taxon>
        <taxon>Bacillales</taxon>
        <taxon>Bacillaceae</taxon>
        <taxon>Anaerobacillus</taxon>
    </lineage>
</organism>
<reference evidence="1 2" key="1">
    <citation type="submission" date="2016-10" db="EMBL/GenBank/DDBJ databases">
        <title>Draft genome sequences of four alkaliphilic bacteria belonging to the Anaerobacillus genus.</title>
        <authorList>
            <person name="Bassil N.M."/>
            <person name="Lloyd J.R."/>
        </authorList>
    </citation>
    <scope>NUCLEOTIDE SEQUENCE [LARGE SCALE GENOMIC DNA]</scope>
    <source>
        <strain evidence="1 2">DSM 22531</strain>
    </source>
</reference>
<dbReference type="PROSITE" id="PS51257">
    <property type="entry name" value="PROKAR_LIPOPROTEIN"/>
    <property type="match status" value="1"/>
</dbReference>